<evidence type="ECO:0000259" key="2">
    <source>
        <dbReference type="Pfam" id="PF00501"/>
    </source>
</evidence>
<reference evidence="4" key="1">
    <citation type="submission" date="2016-11" db="UniProtKB">
        <authorList>
            <consortium name="WormBaseParasite"/>
        </authorList>
    </citation>
    <scope>IDENTIFICATION</scope>
</reference>
<evidence type="ECO:0000256" key="1">
    <source>
        <dbReference type="ARBA" id="ARBA00006432"/>
    </source>
</evidence>
<evidence type="ECO:0000313" key="4">
    <source>
        <dbReference type="WBParaSite" id="MhA1_Contig1627.frz3.gene3"/>
    </source>
</evidence>
<dbReference type="GO" id="GO:0006631">
    <property type="term" value="P:fatty acid metabolic process"/>
    <property type="evidence" value="ECO:0007669"/>
    <property type="project" value="TreeGrafter"/>
</dbReference>
<protein>
    <submittedName>
        <fullName evidence="4">AMP-binding domain-containing protein</fullName>
    </submittedName>
</protein>
<sequence>MLLYTKTSKFLIQKSFSKKSIRLISNNFIETAGFVPGIKSFEYSNKKLLLLADGKYMTYNDVNIASGRYSNILNKKFGIQKGDTILCRTSKTSDALAIYLGILRLGATYVPLNPTYTKRETEHFVNDAKPKLIVTLNQKEDITFTDSSTVKHVLCEQQLAKDSTKFEPLLDVESANSDDVACILYTSGTTGRPKGAMVTHGGLTANGKICTEIWRFQPNELSILSLINLLTTDKNLK</sequence>
<feature type="domain" description="AMP-dependent synthetase/ligase" evidence="2">
    <location>
        <begin position="50"/>
        <end position="219"/>
    </location>
</feature>
<dbReference type="InterPro" id="IPR020459">
    <property type="entry name" value="AMP-binding"/>
</dbReference>
<keyword evidence="3" id="KW-1185">Reference proteome</keyword>
<dbReference type="InterPro" id="IPR020845">
    <property type="entry name" value="AMP-binding_CS"/>
</dbReference>
<dbReference type="WBParaSite" id="MhA1_Contig1627.frz3.gene3">
    <property type="protein sequence ID" value="MhA1_Contig1627.frz3.gene3"/>
    <property type="gene ID" value="MhA1_Contig1627.frz3.gene3"/>
</dbReference>
<evidence type="ECO:0000313" key="3">
    <source>
        <dbReference type="Proteomes" id="UP000095281"/>
    </source>
</evidence>
<accession>A0A1I8B8J1</accession>
<dbReference type="SUPFAM" id="SSF56801">
    <property type="entry name" value="Acetyl-CoA synthetase-like"/>
    <property type="match status" value="1"/>
</dbReference>
<dbReference type="Proteomes" id="UP000095281">
    <property type="component" value="Unplaced"/>
</dbReference>
<dbReference type="InterPro" id="IPR042099">
    <property type="entry name" value="ANL_N_sf"/>
</dbReference>
<organism evidence="3 4">
    <name type="scientific">Meloidogyne hapla</name>
    <name type="common">Root-knot nematode worm</name>
    <dbReference type="NCBI Taxonomy" id="6305"/>
    <lineage>
        <taxon>Eukaryota</taxon>
        <taxon>Metazoa</taxon>
        <taxon>Ecdysozoa</taxon>
        <taxon>Nematoda</taxon>
        <taxon>Chromadorea</taxon>
        <taxon>Rhabditida</taxon>
        <taxon>Tylenchina</taxon>
        <taxon>Tylenchomorpha</taxon>
        <taxon>Tylenchoidea</taxon>
        <taxon>Meloidogynidae</taxon>
        <taxon>Meloidogyninae</taxon>
        <taxon>Meloidogyne</taxon>
    </lineage>
</organism>
<dbReference type="AlphaFoldDB" id="A0A1I8B8J1"/>
<dbReference type="PRINTS" id="PR00154">
    <property type="entry name" value="AMPBINDING"/>
</dbReference>
<comment type="similarity">
    <text evidence="1">Belongs to the ATP-dependent AMP-binding enzyme family.</text>
</comment>
<dbReference type="InterPro" id="IPR000873">
    <property type="entry name" value="AMP-dep_synth/lig_dom"/>
</dbReference>
<dbReference type="PANTHER" id="PTHR43201:SF8">
    <property type="entry name" value="ACYL-COA SYNTHETASE FAMILY MEMBER 3"/>
    <property type="match status" value="1"/>
</dbReference>
<dbReference type="PANTHER" id="PTHR43201">
    <property type="entry name" value="ACYL-COA SYNTHETASE"/>
    <property type="match status" value="1"/>
</dbReference>
<dbReference type="Pfam" id="PF00501">
    <property type="entry name" value="AMP-binding"/>
    <property type="match status" value="1"/>
</dbReference>
<proteinExistence type="inferred from homology"/>
<name>A0A1I8B8J1_MELHA</name>
<dbReference type="GO" id="GO:0031956">
    <property type="term" value="F:medium-chain fatty acid-CoA ligase activity"/>
    <property type="evidence" value="ECO:0007669"/>
    <property type="project" value="TreeGrafter"/>
</dbReference>
<dbReference type="PROSITE" id="PS00455">
    <property type="entry name" value="AMP_BINDING"/>
    <property type="match status" value="1"/>
</dbReference>
<dbReference type="Gene3D" id="3.40.50.12780">
    <property type="entry name" value="N-terminal domain of ligase-like"/>
    <property type="match status" value="1"/>
</dbReference>